<dbReference type="AlphaFoldDB" id="A0A8X8WNM5"/>
<reference evidence="12" key="2">
    <citation type="submission" date="2020-08" db="EMBL/GenBank/DDBJ databases">
        <title>Plant Genome Project.</title>
        <authorList>
            <person name="Zhang R.-G."/>
        </authorList>
    </citation>
    <scope>NUCLEOTIDE SEQUENCE</scope>
    <source>
        <strain evidence="12">Huo1</strain>
        <tissue evidence="12">Leaf</tissue>
    </source>
</reference>
<dbReference type="SUPFAM" id="SSF52058">
    <property type="entry name" value="L domain-like"/>
    <property type="match status" value="1"/>
</dbReference>
<proteinExistence type="inferred from homology"/>
<evidence type="ECO:0000256" key="10">
    <source>
        <dbReference type="ARBA" id="ARBA00023170"/>
    </source>
</evidence>
<comment type="subcellular location">
    <subcellularLocation>
        <location evidence="1">Cell membrane</location>
        <topology evidence="1">Single-pass type I membrane protein</topology>
    </subcellularLocation>
</comment>
<keyword evidence="6" id="KW-0732">Signal</keyword>
<dbReference type="SMART" id="SM00369">
    <property type="entry name" value="LRR_TYP"/>
    <property type="match status" value="5"/>
</dbReference>
<dbReference type="PANTHER" id="PTHR48052">
    <property type="entry name" value="UNNAMED PRODUCT"/>
    <property type="match status" value="1"/>
</dbReference>
<dbReference type="Proteomes" id="UP000298416">
    <property type="component" value="Unassembled WGS sequence"/>
</dbReference>
<accession>A0A8X8WNM5</accession>
<dbReference type="GO" id="GO:0006952">
    <property type="term" value="P:defense response"/>
    <property type="evidence" value="ECO:0007669"/>
    <property type="project" value="UniProtKB-ARBA"/>
</dbReference>
<evidence type="ECO:0000256" key="7">
    <source>
        <dbReference type="ARBA" id="ARBA00022737"/>
    </source>
</evidence>
<evidence type="ECO:0000256" key="11">
    <source>
        <dbReference type="ARBA" id="ARBA00023180"/>
    </source>
</evidence>
<evidence type="ECO:0000256" key="4">
    <source>
        <dbReference type="ARBA" id="ARBA00022614"/>
    </source>
</evidence>
<dbReference type="EMBL" id="PNBA02000016">
    <property type="protein sequence ID" value="KAG6397413.1"/>
    <property type="molecule type" value="Genomic_DNA"/>
</dbReference>
<dbReference type="GO" id="GO:0005886">
    <property type="term" value="C:plasma membrane"/>
    <property type="evidence" value="ECO:0007669"/>
    <property type="project" value="UniProtKB-SubCell"/>
</dbReference>
<dbReference type="PANTHER" id="PTHR48052:SF93">
    <property type="entry name" value="LEUCINE-RICH REPEAT-CONTAINING N-TERMINAL PLANT-TYPE DOMAIN-CONTAINING PROTEIN"/>
    <property type="match status" value="1"/>
</dbReference>
<reference evidence="12" key="1">
    <citation type="submission" date="2018-01" db="EMBL/GenBank/DDBJ databases">
        <authorList>
            <person name="Mao J.F."/>
        </authorList>
    </citation>
    <scope>NUCLEOTIDE SEQUENCE</scope>
    <source>
        <strain evidence="12">Huo1</strain>
        <tissue evidence="12">Leaf</tissue>
    </source>
</reference>
<keyword evidence="8" id="KW-1133">Transmembrane helix</keyword>
<comment type="similarity">
    <text evidence="2">Belongs to the RLP family.</text>
</comment>
<evidence type="ECO:0000256" key="3">
    <source>
        <dbReference type="ARBA" id="ARBA00022475"/>
    </source>
</evidence>
<evidence type="ECO:0000256" key="2">
    <source>
        <dbReference type="ARBA" id="ARBA00009592"/>
    </source>
</evidence>
<evidence type="ECO:0000256" key="6">
    <source>
        <dbReference type="ARBA" id="ARBA00022729"/>
    </source>
</evidence>
<keyword evidence="10" id="KW-0675">Receptor</keyword>
<evidence type="ECO:0000256" key="9">
    <source>
        <dbReference type="ARBA" id="ARBA00023136"/>
    </source>
</evidence>
<keyword evidence="3" id="KW-1003">Cell membrane</keyword>
<dbReference type="PRINTS" id="PR00019">
    <property type="entry name" value="LEURICHRPT"/>
</dbReference>
<evidence type="ECO:0000256" key="1">
    <source>
        <dbReference type="ARBA" id="ARBA00004251"/>
    </source>
</evidence>
<comment type="caution">
    <text evidence="12">The sequence shown here is derived from an EMBL/GenBank/DDBJ whole genome shotgun (WGS) entry which is preliminary data.</text>
</comment>
<dbReference type="FunFam" id="3.80.10.10:FF:000111">
    <property type="entry name" value="LRR receptor-like serine/threonine-protein kinase ERECTA"/>
    <property type="match status" value="1"/>
</dbReference>
<keyword evidence="7" id="KW-0677">Repeat</keyword>
<evidence type="ECO:0000256" key="8">
    <source>
        <dbReference type="ARBA" id="ARBA00022989"/>
    </source>
</evidence>
<gene>
    <name evidence="12" type="ORF">SASPL_143580</name>
</gene>
<evidence type="ECO:0000313" key="13">
    <source>
        <dbReference type="Proteomes" id="UP000298416"/>
    </source>
</evidence>
<keyword evidence="11" id="KW-0325">Glycoprotein</keyword>
<dbReference type="InterPro" id="IPR003591">
    <property type="entry name" value="Leu-rich_rpt_typical-subtyp"/>
</dbReference>
<evidence type="ECO:0000313" key="12">
    <source>
        <dbReference type="EMBL" id="KAG6397413.1"/>
    </source>
</evidence>
<sequence>MTNLSFLNLSNNKFHSSLPHQFQNLSRLSDLDLHSNMLSGRLTRVLSKAAGFALGHLNSIDLSHNNFSGPIDAGIGDLGVMGSLGSLILSHNPLGGKIPESLGKLGYLQVLKLEGNALSGKIPEELAEAKLLETVLLSENGLSGKIPEGILNLENLSELNVSRNRLSGEIPLHKSKIPASCFAGNHGLCGAPLAPCKD</sequence>
<protein>
    <submittedName>
        <fullName evidence="12">Uncharacterized protein</fullName>
    </submittedName>
</protein>
<keyword evidence="9" id="KW-0472">Membrane</keyword>
<dbReference type="Pfam" id="PF00560">
    <property type="entry name" value="LRR_1"/>
    <property type="match status" value="6"/>
</dbReference>
<keyword evidence="13" id="KW-1185">Reference proteome</keyword>
<evidence type="ECO:0000256" key="5">
    <source>
        <dbReference type="ARBA" id="ARBA00022692"/>
    </source>
</evidence>
<name>A0A8X8WNM5_SALSN</name>
<dbReference type="Gene3D" id="3.80.10.10">
    <property type="entry name" value="Ribonuclease Inhibitor"/>
    <property type="match status" value="1"/>
</dbReference>
<dbReference type="GO" id="GO:0051707">
    <property type="term" value="P:response to other organism"/>
    <property type="evidence" value="ECO:0007669"/>
    <property type="project" value="UniProtKB-ARBA"/>
</dbReference>
<organism evidence="12">
    <name type="scientific">Salvia splendens</name>
    <name type="common">Scarlet sage</name>
    <dbReference type="NCBI Taxonomy" id="180675"/>
    <lineage>
        <taxon>Eukaryota</taxon>
        <taxon>Viridiplantae</taxon>
        <taxon>Streptophyta</taxon>
        <taxon>Embryophyta</taxon>
        <taxon>Tracheophyta</taxon>
        <taxon>Spermatophyta</taxon>
        <taxon>Magnoliopsida</taxon>
        <taxon>eudicotyledons</taxon>
        <taxon>Gunneridae</taxon>
        <taxon>Pentapetalae</taxon>
        <taxon>asterids</taxon>
        <taxon>lamiids</taxon>
        <taxon>Lamiales</taxon>
        <taxon>Lamiaceae</taxon>
        <taxon>Nepetoideae</taxon>
        <taxon>Mentheae</taxon>
        <taxon>Salviinae</taxon>
        <taxon>Salvia</taxon>
        <taxon>Salvia subgen. Calosphace</taxon>
        <taxon>core Calosphace</taxon>
    </lineage>
</organism>
<keyword evidence="4" id="KW-0433">Leucine-rich repeat</keyword>
<dbReference type="InterPro" id="IPR032675">
    <property type="entry name" value="LRR_dom_sf"/>
</dbReference>
<keyword evidence="5" id="KW-0812">Transmembrane</keyword>
<dbReference type="InterPro" id="IPR001611">
    <property type="entry name" value="Leu-rich_rpt"/>
</dbReference>